<dbReference type="NCBIfam" id="NF005914">
    <property type="entry name" value="PRK07907.1"/>
    <property type="match status" value="1"/>
</dbReference>
<evidence type="ECO:0000259" key="4">
    <source>
        <dbReference type="Pfam" id="PF07687"/>
    </source>
</evidence>
<dbReference type="GO" id="GO:0046872">
    <property type="term" value="F:metal ion binding"/>
    <property type="evidence" value="ECO:0007669"/>
    <property type="project" value="UniProtKB-KW"/>
</dbReference>
<name>A0A1R4G4Z5_9MICO</name>
<proteinExistence type="predicted"/>
<keyword evidence="3" id="KW-0378">Hydrolase</keyword>
<protein>
    <submittedName>
        <fullName evidence="5">Catalyzes the cleavage of p-aminobenzoyl-glutamate to p-aminobenzoate and glutamate, subunit A</fullName>
    </submittedName>
</protein>
<organism evidence="5 6">
    <name type="scientific">Agrococcus casei LMG 22410</name>
    <dbReference type="NCBI Taxonomy" id="1255656"/>
    <lineage>
        <taxon>Bacteria</taxon>
        <taxon>Bacillati</taxon>
        <taxon>Actinomycetota</taxon>
        <taxon>Actinomycetes</taxon>
        <taxon>Micrococcales</taxon>
        <taxon>Microbacteriaceae</taxon>
        <taxon>Agrococcus</taxon>
    </lineage>
</organism>
<dbReference type="PANTHER" id="PTHR43270:SF12">
    <property type="entry name" value="SUCCINYL-DIAMINOPIMELATE DESUCCINYLASE"/>
    <property type="match status" value="1"/>
</dbReference>
<dbReference type="InterPro" id="IPR051458">
    <property type="entry name" value="Cyt/Met_Dipeptidase"/>
</dbReference>
<dbReference type="PANTHER" id="PTHR43270">
    <property type="entry name" value="BETA-ALA-HIS DIPEPTIDASE"/>
    <property type="match status" value="1"/>
</dbReference>
<dbReference type="Gene3D" id="3.30.70.360">
    <property type="match status" value="1"/>
</dbReference>
<accession>A0A1R4G4Z5</accession>
<dbReference type="Pfam" id="PF07687">
    <property type="entry name" value="M20_dimer"/>
    <property type="match status" value="1"/>
</dbReference>
<dbReference type="Pfam" id="PF01546">
    <property type="entry name" value="Peptidase_M20"/>
    <property type="match status" value="1"/>
</dbReference>
<gene>
    <name evidence="5" type="ORF">CZ674_08850</name>
</gene>
<evidence type="ECO:0000313" key="6">
    <source>
        <dbReference type="Proteomes" id="UP000195787"/>
    </source>
</evidence>
<dbReference type="AlphaFoldDB" id="A0A1R4G4Z5"/>
<keyword evidence="1" id="KW-0645">Protease</keyword>
<dbReference type="InterPro" id="IPR011650">
    <property type="entry name" value="Peptidase_M20_dimer"/>
</dbReference>
<dbReference type="GO" id="GO:0008233">
    <property type="term" value="F:peptidase activity"/>
    <property type="evidence" value="ECO:0007669"/>
    <property type="project" value="UniProtKB-KW"/>
</dbReference>
<dbReference type="Gene3D" id="3.40.630.10">
    <property type="entry name" value="Zn peptidases"/>
    <property type="match status" value="1"/>
</dbReference>
<dbReference type="EMBL" id="FUHU01000038">
    <property type="protein sequence ID" value="SJM63320.1"/>
    <property type="molecule type" value="Genomic_DNA"/>
</dbReference>
<dbReference type="GO" id="GO:0006508">
    <property type="term" value="P:proteolysis"/>
    <property type="evidence" value="ECO:0007669"/>
    <property type="project" value="UniProtKB-KW"/>
</dbReference>
<evidence type="ECO:0000256" key="1">
    <source>
        <dbReference type="ARBA" id="ARBA00022670"/>
    </source>
</evidence>
<sequence>MESMTNDHTQKVLSAVDEAFDASVEELKSLVRIPSVAFGGFDPAKLDESASAVKALMESTGVFDSVRIERVPVAPGSEEFGQPAIIARREAAPGKPTVLLYAHHDVQPWGDEALWKTPPFEPTVIGDRLYGRGASDDKAGVMTHVAALRVLQQIAPDSGLGIALFIEGEEEYGSRSFANFLETHKETLRSDVIVVADSDNWSTTVPSLTVSLRGNVKFGLTVTTLDHANHSGMYGGAVADAPLAAIRLLNTFWDENGSSAVEGLLSAEHTAPDQDEQQVRDEAGVPEGVSLIGSGRVLDRLWNDPAITVVGTSLPDVQNASNTILPTATFVVSARIAPGQSSADALAALERHVEKHTPFGAKAEITNVELGDPFLVDTTGPAVRAMKESMADAWGNEAVEAGIGGSIPFISLLEQEFPNAEILVTGVEDPGTMAHSPNESQHLGVLRNAIASEALLLTRLATGGLG</sequence>
<dbReference type="SUPFAM" id="SSF53187">
    <property type="entry name" value="Zn-dependent exopeptidases"/>
    <property type="match status" value="1"/>
</dbReference>
<evidence type="ECO:0000256" key="2">
    <source>
        <dbReference type="ARBA" id="ARBA00022723"/>
    </source>
</evidence>
<evidence type="ECO:0000256" key="3">
    <source>
        <dbReference type="ARBA" id="ARBA00022801"/>
    </source>
</evidence>
<evidence type="ECO:0000313" key="5">
    <source>
        <dbReference type="EMBL" id="SJM63320.1"/>
    </source>
</evidence>
<dbReference type="Proteomes" id="UP000195787">
    <property type="component" value="Unassembled WGS sequence"/>
</dbReference>
<feature type="domain" description="Peptidase M20 dimerisation" evidence="4">
    <location>
        <begin position="219"/>
        <end position="358"/>
    </location>
</feature>
<dbReference type="InterPro" id="IPR002933">
    <property type="entry name" value="Peptidase_M20"/>
</dbReference>
<keyword evidence="6" id="KW-1185">Reference proteome</keyword>
<reference evidence="5 6" key="1">
    <citation type="submission" date="2017-02" db="EMBL/GenBank/DDBJ databases">
        <authorList>
            <person name="Peterson S.W."/>
        </authorList>
    </citation>
    <scope>NUCLEOTIDE SEQUENCE [LARGE SCALE GENOMIC DNA]</scope>
    <source>
        <strain evidence="5 6">LMG 22410</strain>
    </source>
</reference>
<keyword evidence="2" id="KW-0479">Metal-binding</keyword>